<keyword evidence="3 10" id="KW-0716">Sensory transduction</keyword>
<comment type="subcellular location">
    <subcellularLocation>
        <location evidence="1 10">Cell membrane</location>
        <topology evidence="1 10">Multi-pass membrane protein</topology>
    </subcellularLocation>
</comment>
<gene>
    <name evidence="11" type="ORF">XYLVIOL_LOCUS3145</name>
</gene>
<evidence type="ECO:0000256" key="3">
    <source>
        <dbReference type="ARBA" id="ARBA00022606"/>
    </source>
</evidence>
<evidence type="ECO:0000256" key="1">
    <source>
        <dbReference type="ARBA" id="ARBA00004651"/>
    </source>
</evidence>
<organism evidence="11 12">
    <name type="scientific">Xylocopa violacea</name>
    <name type="common">Violet carpenter bee</name>
    <name type="synonym">Apis violacea</name>
    <dbReference type="NCBI Taxonomy" id="135666"/>
    <lineage>
        <taxon>Eukaryota</taxon>
        <taxon>Metazoa</taxon>
        <taxon>Ecdysozoa</taxon>
        <taxon>Arthropoda</taxon>
        <taxon>Hexapoda</taxon>
        <taxon>Insecta</taxon>
        <taxon>Pterygota</taxon>
        <taxon>Neoptera</taxon>
        <taxon>Endopterygota</taxon>
        <taxon>Hymenoptera</taxon>
        <taxon>Apocrita</taxon>
        <taxon>Aculeata</taxon>
        <taxon>Apoidea</taxon>
        <taxon>Anthophila</taxon>
        <taxon>Apidae</taxon>
        <taxon>Xylocopa</taxon>
        <taxon>Xylocopa</taxon>
    </lineage>
</organism>
<keyword evidence="7 10" id="KW-0472">Membrane</keyword>
<feature type="transmembrane region" description="Helical" evidence="10">
    <location>
        <begin position="41"/>
        <end position="60"/>
    </location>
</feature>
<comment type="caution">
    <text evidence="11">The sequence shown here is derived from an EMBL/GenBank/DDBJ whole genome shotgun (WGS) entry which is preliminary data.</text>
</comment>
<evidence type="ECO:0000256" key="9">
    <source>
        <dbReference type="ARBA" id="ARBA00023224"/>
    </source>
</evidence>
<dbReference type="Pfam" id="PF02949">
    <property type="entry name" value="7tm_6"/>
    <property type="match status" value="1"/>
</dbReference>
<feature type="transmembrane region" description="Helical" evidence="10">
    <location>
        <begin position="178"/>
        <end position="200"/>
    </location>
</feature>
<evidence type="ECO:0000313" key="11">
    <source>
        <dbReference type="EMBL" id="CAL7938194.1"/>
    </source>
</evidence>
<keyword evidence="2" id="KW-1003">Cell membrane</keyword>
<feature type="transmembrane region" description="Helical" evidence="10">
    <location>
        <begin position="275"/>
        <end position="301"/>
    </location>
</feature>
<evidence type="ECO:0000256" key="2">
    <source>
        <dbReference type="ARBA" id="ARBA00022475"/>
    </source>
</evidence>
<evidence type="ECO:0000313" key="12">
    <source>
        <dbReference type="Proteomes" id="UP001642520"/>
    </source>
</evidence>
<comment type="caution">
    <text evidence="10">Lacks conserved residue(s) required for the propagation of feature annotation.</text>
</comment>
<evidence type="ECO:0000256" key="6">
    <source>
        <dbReference type="ARBA" id="ARBA00022989"/>
    </source>
</evidence>
<reference evidence="11 12" key="1">
    <citation type="submission" date="2024-08" db="EMBL/GenBank/DDBJ databases">
        <authorList>
            <person name="Will J Nash"/>
            <person name="Angela Man"/>
            <person name="Seanna McTaggart"/>
            <person name="Kendall Baker"/>
            <person name="Tom Barker"/>
            <person name="Leah Catchpole"/>
            <person name="Alex Durrant"/>
            <person name="Karim Gharbi"/>
            <person name="Naomi Irish"/>
            <person name="Gemy Kaithakottil"/>
            <person name="Debby Ku"/>
            <person name="Aaliyah Providence"/>
            <person name="Felix Shaw"/>
            <person name="David Swarbreck"/>
            <person name="Chris Watkins"/>
            <person name="Ann M. McCartney"/>
            <person name="Giulio Formenti"/>
            <person name="Alice Mouton"/>
            <person name="Noel Vella"/>
            <person name="Bjorn M von Reumont"/>
            <person name="Adriana Vella"/>
            <person name="Wilfried Haerty"/>
        </authorList>
    </citation>
    <scope>NUCLEOTIDE SEQUENCE [LARGE SCALE GENOMIC DNA]</scope>
</reference>
<keyword evidence="5 10" id="KW-0552">Olfaction</keyword>
<feature type="transmembrane region" description="Helical" evidence="10">
    <location>
        <begin position="307"/>
        <end position="327"/>
    </location>
</feature>
<proteinExistence type="inferred from homology"/>
<keyword evidence="9 10" id="KW-0807">Transducer</keyword>
<keyword evidence="4 10" id="KW-0812">Transmembrane</keyword>
<accession>A0ABP1NB49</accession>
<evidence type="ECO:0000256" key="8">
    <source>
        <dbReference type="ARBA" id="ARBA00023170"/>
    </source>
</evidence>
<dbReference type="Proteomes" id="UP001642520">
    <property type="component" value="Unassembled WGS sequence"/>
</dbReference>
<evidence type="ECO:0000256" key="4">
    <source>
        <dbReference type="ARBA" id="ARBA00022692"/>
    </source>
</evidence>
<dbReference type="PANTHER" id="PTHR21137">
    <property type="entry name" value="ODORANT RECEPTOR"/>
    <property type="match status" value="1"/>
</dbReference>
<keyword evidence="8 10" id="KW-0675">Receptor</keyword>
<evidence type="ECO:0000256" key="7">
    <source>
        <dbReference type="ARBA" id="ARBA00023136"/>
    </source>
</evidence>
<keyword evidence="12" id="KW-1185">Reference proteome</keyword>
<sequence>MAEEKGSSAELVRSFMVQETVLRVIGIWPTSSDSLASMARWIFAMMTQIGTICSLSLEVYRHCVDINDTMDAFIMDLSSIVCLSKLFILRVNSKHTYALINSILKDWSTVNDSRQELIMFEYFKRGRIVSLLILYLGYASGFSFVVKALPLDVISPFQMFRDSANSSTNASNTFKLNYFLATYCVFGSLPLFHHICVLVFQGMQIFVNAVAHCANDGLFFSLSMHLCGQFEVLKMNLAEIEFDKEIASRKKIELLIKRHCTLAVLINDLEQSFNLIILVQLLMSALLICVEGFVFLVCLSIKDNVGALKSVVLMATLLIQLYLYAYAGDTLESRSEEIAQAAYDSPWYHARGHAAKDLVLIINRGNLPYQVTAGKFVTMNILTFKEILKASASYLSVLRVMMDT</sequence>
<dbReference type="EMBL" id="CAXAJV020001288">
    <property type="protein sequence ID" value="CAL7938194.1"/>
    <property type="molecule type" value="Genomic_DNA"/>
</dbReference>
<dbReference type="InterPro" id="IPR004117">
    <property type="entry name" value="7tm6_olfct_rcpt"/>
</dbReference>
<dbReference type="PANTHER" id="PTHR21137:SF35">
    <property type="entry name" value="ODORANT RECEPTOR 19A-RELATED"/>
    <property type="match status" value="1"/>
</dbReference>
<evidence type="ECO:0000256" key="5">
    <source>
        <dbReference type="ARBA" id="ARBA00022725"/>
    </source>
</evidence>
<evidence type="ECO:0000256" key="10">
    <source>
        <dbReference type="RuleBase" id="RU351113"/>
    </source>
</evidence>
<name>A0ABP1NB49_XYLVO</name>
<keyword evidence="6 10" id="KW-1133">Transmembrane helix</keyword>
<comment type="similarity">
    <text evidence="10">Belongs to the insect chemoreceptor superfamily. Heteromeric odorant receptor channel (TC 1.A.69) family.</text>
</comment>
<feature type="transmembrane region" description="Helical" evidence="10">
    <location>
        <begin position="128"/>
        <end position="149"/>
    </location>
</feature>
<protein>
    <recommendedName>
        <fullName evidence="10">Odorant receptor</fullName>
    </recommendedName>
</protein>